<accession>A0A6N6N4H9</accession>
<dbReference type="InterPro" id="IPR001789">
    <property type="entry name" value="Sig_transdc_resp-reg_receiver"/>
</dbReference>
<feature type="domain" description="Response regulatory" evidence="8">
    <location>
        <begin position="129"/>
        <end position="246"/>
    </location>
</feature>
<evidence type="ECO:0000256" key="2">
    <source>
        <dbReference type="ARBA" id="ARBA00012438"/>
    </source>
</evidence>
<dbReference type="InterPro" id="IPR036890">
    <property type="entry name" value="HATPase_C_sf"/>
</dbReference>
<dbReference type="OrthoDB" id="5342753at2"/>
<dbReference type="EMBL" id="WAIE01000002">
    <property type="protein sequence ID" value="KAB1442457.1"/>
    <property type="molecule type" value="Genomic_DNA"/>
</dbReference>
<gene>
    <name evidence="9" type="ORF">F8A88_07535</name>
</gene>
<evidence type="ECO:0000256" key="4">
    <source>
        <dbReference type="ARBA" id="ARBA00022679"/>
    </source>
</evidence>
<dbReference type="PANTHER" id="PTHR43547:SF2">
    <property type="entry name" value="HYBRID SIGNAL TRANSDUCTION HISTIDINE KINASE C"/>
    <property type="match status" value="1"/>
</dbReference>
<dbReference type="SMART" id="SM00388">
    <property type="entry name" value="HisKA"/>
    <property type="match status" value="1"/>
</dbReference>
<feature type="domain" description="Histidine kinase" evidence="7">
    <location>
        <begin position="268"/>
        <end position="486"/>
    </location>
</feature>
<sequence>MARDQPLVLVVEDSRMVLQEISRRLLDTREFRVVTATTLAEAEQVMAEAGQDIFFSILDVTLPDAPDGEVVDHACARGIPSIVFTANLDEELRTEILSKNIIDYVVKDRTAVRQLVEQALRLKRNRGVRTMVVDDSPSFRSFIRQLLERQMFEVVEASSGKEGMDVLAAHDDMQLAIVDYEMPGMSGLELVRQLRAQRGRDRLAVIGVSARVTEPLSAWFIKSGANDFLHKPFTEEEFNCRVLQNMDMLHMVRELKRHDEEKNRFLGVVAHDLRTPINGMSGFLDMLLEGQSDPLSEDQREILEIVQTSTDNMLHMVNDLLDVSVIHSGRLDLRIAATDFAALVAERVRIQNFAASQKSISIEMESDALPPLNIDARRMAQMVDNLLSNAIKYSPHGSTTRVWVRREDDVVHFVVVDEGPGISVEDQTRLFQSFARTGNQPTGDELSVGLGLMIVRSIVQAHGGDVWVESDVGNGAEFHVTLPLAADTGG</sequence>
<dbReference type="Pfam" id="PF00512">
    <property type="entry name" value="HisKA"/>
    <property type="match status" value="1"/>
</dbReference>
<organism evidence="9 10">
    <name type="scientific">Pseudodesulfovibrio senegalensis</name>
    <dbReference type="NCBI Taxonomy" id="1721087"/>
    <lineage>
        <taxon>Bacteria</taxon>
        <taxon>Pseudomonadati</taxon>
        <taxon>Thermodesulfobacteriota</taxon>
        <taxon>Desulfovibrionia</taxon>
        <taxon>Desulfovibrionales</taxon>
        <taxon>Desulfovibrionaceae</taxon>
    </lineage>
</organism>
<dbReference type="SUPFAM" id="SSF47384">
    <property type="entry name" value="Homodimeric domain of signal transducing histidine kinase"/>
    <property type="match status" value="1"/>
</dbReference>
<dbReference type="InterPro" id="IPR003594">
    <property type="entry name" value="HATPase_dom"/>
</dbReference>
<evidence type="ECO:0000256" key="1">
    <source>
        <dbReference type="ARBA" id="ARBA00000085"/>
    </source>
</evidence>
<dbReference type="InterPro" id="IPR004358">
    <property type="entry name" value="Sig_transdc_His_kin-like_C"/>
</dbReference>
<dbReference type="FunFam" id="3.30.565.10:FF:000006">
    <property type="entry name" value="Sensor histidine kinase WalK"/>
    <property type="match status" value="1"/>
</dbReference>
<dbReference type="InterPro" id="IPR011006">
    <property type="entry name" value="CheY-like_superfamily"/>
</dbReference>
<comment type="caution">
    <text evidence="9">The sequence shown here is derived from an EMBL/GenBank/DDBJ whole genome shotgun (WGS) entry which is preliminary data.</text>
</comment>
<dbReference type="PRINTS" id="PR00344">
    <property type="entry name" value="BCTRLSENSOR"/>
</dbReference>
<dbReference type="SUPFAM" id="SSF55874">
    <property type="entry name" value="ATPase domain of HSP90 chaperone/DNA topoisomerase II/histidine kinase"/>
    <property type="match status" value="1"/>
</dbReference>
<dbReference type="PANTHER" id="PTHR43547">
    <property type="entry name" value="TWO-COMPONENT HISTIDINE KINASE"/>
    <property type="match status" value="1"/>
</dbReference>
<evidence type="ECO:0000259" key="8">
    <source>
        <dbReference type="PROSITE" id="PS50110"/>
    </source>
</evidence>
<dbReference type="InterPro" id="IPR036097">
    <property type="entry name" value="HisK_dim/P_sf"/>
</dbReference>
<dbReference type="Gene3D" id="1.10.287.130">
    <property type="match status" value="1"/>
</dbReference>
<dbReference type="PROSITE" id="PS50110">
    <property type="entry name" value="RESPONSE_REGULATORY"/>
    <property type="match status" value="2"/>
</dbReference>
<dbReference type="Gene3D" id="3.40.50.2300">
    <property type="match status" value="2"/>
</dbReference>
<dbReference type="InterPro" id="IPR005467">
    <property type="entry name" value="His_kinase_dom"/>
</dbReference>
<dbReference type="SUPFAM" id="SSF52172">
    <property type="entry name" value="CheY-like"/>
    <property type="match status" value="2"/>
</dbReference>
<evidence type="ECO:0000313" key="10">
    <source>
        <dbReference type="Proteomes" id="UP000438699"/>
    </source>
</evidence>
<dbReference type="CDD" id="cd00075">
    <property type="entry name" value="HATPase"/>
    <property type="match status" value="1"/>
</dbReference>
<proteinExistence type="predicted"/>
<evidence type="ECO:0000256" key="3">
    <source>
        <dbReference type="ARBA" id="ARBA00022553"/>
    </source>
</evidence>
<evidence type="ECO:0000256" key="6">
    <source>
        <dbReference type="PROSITE-ProRule" id="PRU00169"/>
    </source>
</evidence>
<dbReference type="SMART" id="SM00387">
    <property type="entry name" value="HATPase_c"/>
    <property type="match status" value="1"/>
</dbReference>
<name>A0A6N6N4H9_9BACT</name>
<feature type="domain" description="Response regulatory" evidence="8">
    <location>
        <begin position="7"/>
        <end position="122"/>
    </location>
</feature>
<dbReference type="InterPro" id="IPR003661">
    <property type="entry name" value="HisK_dim/P_dom"/>
</dbReference>
<dbReference type="Pfam" id="PF00072">
    <property type="entry name" value="Response_reg"/>
    <property type="match status" value="2"/>
</dbReference>
<dbReference type="GO" id="GO:0000155">
    <property type="term" value="F:phosphorelay sensor kinase activity"/>
    <property type="evidence" value="ECO:0007669"/>
    <property type="project" value="InterPro"/>
</dbReference>
<dbReference type="Gene3D" id="3.30.565.10">
    <property type="entry name" value="Histidine kinase-like ATPase, C-terminal domain"/>
    <property type="match status" value="1"/>
</dbReference>
<reference evidence="9 10" key="1">
    <citation type="journal article" date="2017" name="Int. J. Syst. Evol. Microbiol.">
        <title>Desulfovibrio senegalensis sp. nov., a mesophilic sulfate reducer isolated from marine sediment.</title>
        <authorList>
            <person name="Thioye A."/>
            <person name="Gam Z.B.A."/>
            <person name="Mbengue M."/>
            <person name="Cayol J.L."/>
            <person name="Joseph-Bartoli M."/>
            <person name="Toure-Kane C."/>
            <person name="Labat M."/>
        </authorList>
    </citation>
    <scope>NUCLEOTIDE SEQUENCE [LARGE SCALE GENOMIC DNA]</scope>
    <source>
        <strain evidence="9 10">DSM 101509</strain>
    </source>
</reference>
<evidence type="ECO:0000313" key="9">
    <source>
        <dbReference type="EMBL" id="KAB1442457.1"/>
    </source>
</evidence>
<dbReference type="Proteomes" id="UP000438699">
    <property type="component" value="Unassembled WGS sequence"/>
</dbReference>
<keyword evidence="10" id="KW-1185">Reference proteome</keyword>
<protein>
    <recommendedName>
        <fullName evidence="2">histidine kinase</fullName>
        <ecNumber evidence="2">2.7.13.3</ecNumber>
    </recommendedName>
</protein>
<feature type="modified residue" description="4-aspartylphosphate" evidence="6">
    <location>
        <position position="179"/>
    </location>
</feature>
<dbReference type="CDD" id="cd00082">
    <property type="entry name" value="HisKA"/>
    <property type="match status" value="1"/>
</dbReference>
<comment type="catalytic activity">
    <reaction evidence="1">
        <text>ATP + protein L-histidine = ADP + protein N-phospho-L-histidine.</text>
        <dbReference type="EC" id="2.7.13.3"/>
    </reaction>
</comment>
<evidence type="ECO:0000259" key="7">
    <source>
        <dbReference type="PROSITE" id="PS50109"/>
    </source>
</evidence>
<dbReference type="AlphaFoldDB" id="A0A6N6N4H9"/>
<feature type="modified residue" description="4-aspartylphosphate" evidence="6">
    <location>
        <position position="59"/>
    </location>
</feature>
<keyword evidence="4" id="KW-0808">Transferase</keyword>
<dbReference type="EC" id="2.7.13.3" evidence="2"/>
<dbReference type="SMART" id="SM00448">
    <property type="entry name" value="REC"/>
    <property type="match status" value="2"/>
</dbReference>
<evidence type="ECO:0000256" key="5">
    <source>
        <dbReference type="ARBA" id="ARBA00022777"/>
    </source>
</evidence>
<keyword evidence="3 6" id="KW-0597">Phosphoprotein</keyword>
<dbReference type="Pfam" id="PF02518">
    <property type="entry name" value="HATPase_c"/>
    <property type="match status" value="1"/>
</dbReference>
<dbReference type="PROSITE" id="PS50109">
    <property type="entry name" value="HIS_KIN"/>
    <property type="match status" value="1"/>
</dbReference>
<keyword evidence="5 9" id="KW-0418">Kinase</keyword>